<dbReference type="InterPro" id="IPR029021">
    <property type="entry name" value="Prot-tyrosine_phosphatase-like"/>
</dbReference>
<reference evidence="1" key="2">
    <citation type="submission" date="2025-09" db="UniProtKB">
        <authorList>
            <consortium name="Ensembl"/>
        </authorList>
    </citation>
    <scope>IDENTIFICATION</scope>
</reference>
<evidence type="ECO:0000313" key="1">
    <source>
        <dbReference type="Ensembl" id="ENSCCRP00010041382.1"/>
    </source>
</evidence>
<keyword evidence="2" id="KW-1185">Reference proteome</keyword>
<evidence type="ECO:0000313" key="2">
    <source>
        <dbReference type="Proteomes" id="UP000694427"/>
    </source>
</evidence>
<dbReference type="PANTHER" id="PTHR45734:SF12">
    <property type="entry name" value="TENSIN-2 ISOFORM X1"/>
    <property type="match status" value="1"/>
</dbReference>
<dbReference type="AlphaFoldDB" id="A0A8C1K4P2"/>
<reference evidence="1" key="1">
    <citation type="submission" date="2025-08" db="UniProtKB">
        <authorList>
            <consortium name="Ensembl"/>
        </authorList>
    </citation>
    <scope>IDENTIFICATION</scope>
</reference>
<sequence length="134" mass="15677">VIILNSDIFEKCIPASVSFSHFFLLGYQRNILKQFEGKLQTKWSFMEKLMGSHYDFDLTYITERIISDVAGMLKSKHQDKFLVEKFGWPDLHALSLDKICAVCKTMENWLNSDPQNVVVLYCKVEIRSYLIFNI</sequence>
<dbReference type="GO" id="GO:0005925">
    <property type="term" value="C:focal adhesion"/>
    <property type="evidence" value="ECO:0007669"/>
    <property type="project" value="TreeGrafter"/>
</dbReference>
<dbReference type="GO" id="GO:0004725">
    <property type="term" value="F:protein tyrosine phosphatase activity"/>
    <property type="evidence" value="ECO:0007669"/>
    <property type="project" value="TreeGrafter"/>
</dbReference>
<dbReference type="InterPro" id="IPR051484">
    <property type="entry name" value="Tensin_PTEN_phosphatase"/>
</dbReference>
<dbReference type="PANTHER" id="PTHR45734">
    <property type="entry name" value="TENSIN"/>
    <property type="match status" value="1"/>
</dbReference>
<dbReference type="Proteomes" id="UP000694427">
    <property type="component" value="Unplaced"/>
</dbReference>
<proteinExistence type="predicted"/>
<protein>
    <submittedName>
        <fullName evidence="1">Uncharacterized protein</fullName>
    </submittedName>
</protein>
<organism evidence="1 2">
    <name type="scientific">Cyprinus carpio</name>
    <name type="common">Common carp</name>
    <dbReference type="NCBI Taxonomy" id="7962"/>
    <lineage>
        <taxon>Eukaryota</taxon>
        <taxon>Metazoa</taxon>
        <taxon>Chordata</taxon>
        <taxon>Craniata</taxon>
        <taxon>Vertebrata</taxon>
        <taxon>Euteleostomi</taxon>
        <taxon>Actinopterygii</taxon>
        <taxon>Neopterygii</taxon>
        <taxon>Teleostei</taxon>
        <taxon>Ostariophysi</taxon>
        <taxon>Cypriniformes</taxon>
        <taxon>Cyprinidae</taxon>
        <taxon>Cyprininae</taxon>
        <taxon>Cyprinus</taxon>
    </lineage>
</organism>
<dbReference type="Gene3D" id="3.90.190.10">
    <property type="entry name" value="Protein tyrosine phosphatase superfamily"/>
    <property type="match status" value="1"/>
</dbReference>
<dbReference type="SUPFAM" id="SSF52799">
    <property type="entry name" value="(Phosphotyrosine protein) phosphatases II"/>
    <property type="match status" value="1"/>
</dbReference>
<dbReference type="Ensembl" id="ENSCCRT00010045425.1">
    <property type="protein sequence ID" value="ENSCCRP00010041382.1"/>
    <property type="gene ID" value="ENSCCRG00010017629.1"/>
</dbReference>
<accession>A0A8C1K4P2</accession>
<name>A0A8C1K4P2_CYPCA</name>